<dbReference type="InParanoid" id="A0A078A3P3"/>
<feature type="region of interest" description="Disordered" evidence="1">
    <location>
        <begin position="437"/>
        <end position="525"/>
    </location>
</feature>
<evidence type="ECO:0000313" key="3">
    <source>
        <dbReference type="Proteomes" id="UP000039865"/>
    </source>
</evidence>
<gene>
    <name evidence="2" type="primary">Contig11465.g12265</name>
    <name evidence="2" type="ORF">STYLEM_4358</name>
</gene>
<sequence>MDSDYHLSEFQPLSSPINSYESIIHEPNTRTQPLVYKKRPKLSSLYRHQDESRKLQEQLSKTIATSSLFEKTLKYLDPENTNTNNEDIDDELRHNFSLKSDEQSTMTTQLKGIFTDKYDTKNQVTPIRGFIDKLSQAYYMIGKRAKPTYDNKDLVGVRAAEQKSLDTIQKARIYAEASYFSNRSARYKIRKSQTTGEILESPSPKKHYMKPQFQSSIEFPENNNINQDEEQRKAKMKTIMQKQQQIFPFTNDQSITESRVTALGSMRNKGSLFTSPQSNEKVDPIAGHNETFYTSISKKEKNERAKQLQLQLIGGKVQFREIPTRKAITKLINQKNFVVNSDYLGEEIQPINLNMNANSGLNFRQNRPPPMVVKESEYFSSMTSPVSSNYQDIILKSPSMMAIEGGQGTIYEIDQRYKNIRNPINLIKSEIAEESPYATTHSIRQRQSPQSSQQPYRKKGSANNNANNISTTGVGSGNASRHHINSQGTNRQPKLQANNYNDEYRVMSSSPQRRRFKNRRGDNSDLSAWLTQTPIDSQNNITQGNAQVENSPVINTFNDQVMSLGNRYK</sequence>
<name>A0A078A3P3_STYLE</name>
<evidence type="ECO:0000313" key="2">
    <source>
        <dbReference type="EMBL" id="CDW75369.1"/>
    </source>
</evidence>
<proteinExistence type="predicted"/>
<accession>A0A078A3P3</accession>
<keyword evidence="3" id="KW-1185">Reference proteome</keyword>
<dbReference type="EMBL" id="CCKQ01004215">
    <property type="protein sequence ID" value="CDW75369.1"/>
    <property type="molecule type" value="Genomic_DNA"/>
</dbReference>
<organism evidence="2 3">
    <name type="scientific">Stylonychia lemnae</name>
    <name type="common">Ciliate</name>
    <dbReference type="NCBI Taxonomy" id="5949"/>
    <lineage>
        <taxon>Eukaryota</taxon>
        <taxon>Sar</taxon>
        <taxon>Alveolata</taxon>
        <taxon>Ciliophora</taxon>
        <taxon>Intramacronucleata</taxon>
        <taxon>Spirotrichea</taxon>
        <taxon>Stichotrichia</taxon>
        <taxon>Sporadotrichida</taxon>
        <taxon>Oxytrichidae</taxon>
        <taxon>Stylonychinae</taxon>
        <taxon>Stylonychia</taxon>
    </lineage>
</organism>
<reference evidence="2 3" key="1">
    <citation type="submission" date="2014-06" db="EMBL/GenBank/DDBJ databases">
        <authorList>
            <person name="Swart Estienne"/>
        </authorList>
    </citation>
    <scope>NUCLEOTIDE SEQUENCE [LARGE SCALE GENOMIC DNA]</scope>
    <source>
        <strain evidence="2 3">130c</strain>
    </source>
</reference>
<protein>
    <submittedName>
        <fullName evidence="2">Uncharacterized protein</fullName>
    </submittedName>
</protein>
<feature type="compositionally biased region" description="Polar residues" evidence="1">
    <location>
        <begin position="469"/>
        <end position="511"/>
    </location>
</feature>
<evidence type="ECO:0000256" key="1">
    <source>
        <dbReference type="SAM" id="MobiDB-lite"/>
    </source>
</evidence>
<dbReference type="AlphaFoldDB" id="A0A078A3P3"/>
<dbReference type="Proteomes" id="UP000039865">
    <property type="component" value="Unassembled WGS sequence"/>
</dbReference>
<feature type="compositionally biased region" description="Low complexity" evidence="1">
    <location>
        <begin position="445"/>
        <end position="455"/>
    </location>
</feature>